<sequence length="87" mass="9685">MGNKIITLKFTVNIQKVEGYDTAKLGDTLRVSIHSSVEKKLSYLFTDVQAHGGTVKYDFKTAQVTVGNCPKELEIKIRSLLENLSVI</sequence>
<dbReference type="EMBL" id="CP066775">
    <property type="protein sequence ID" value="QQL50187.1"/>
    <property type="molecule type" value="Genomic_DNA"/>
</dbReference>
<keyword evidence="2" id="KW-1185">Reference proteome</keyword>
<protein>
    <submittedName>
        <fullName evidence="1">Uncharacterized protein</fullName>
    </submittedName>
</protein>
<dbReference type="KEGG" id="mgik:GO620_001675"/>
<name>A0A6I4HV61_9SPHI</name>
<proteinExistence type="predicted"/>
<reference evidence="1 2" key="1">
    <citation type="submission" date="2020-12" db="EMBL/GenBank/DDBJ databases">
        <title>HMF7856_wgs.fasta genome submission.</title>
        <authorList>
            <person name="Kang H."/>
            <person name="Kim H."/>
            <person name="Joh K."/>
        </authorList>
    </citation>
    <scope>NUCLEOTIDE SEQUENCE [LARGE SCALE GENOMIC DNA]</scope>
    <source>
        <strain evidence="1 2">HMF7856</strain>
    </source>
</reference>
<evidence type="ECO:0000313" key="2">
    <source>
        <dbReference type="Proteomes" id="UP000429232"/>
    </source>
</evidence>
<accession>A0A6I4HV61</accession>
<dbReference type="RefSeq" id="WP_157522847.1">
    <property type="nucleotide sequence ID" value="NZ_CP066775.1"/>
</dbReference>
<gene>
    <name evidence="1" type="ORF">GO620_001675</name>
</gene>
<dbReference type="Proteomes" id="UP000429232">
    <property type="component" value="Chromosome"/>
</dbReference>
<evidence type="ECO:0000313" key="1">
    <source>
        <dbReference type="EMBL" id="QQL50187.1"/>
    </source>
</evidence>
<dbReference type="AlphaFoldDB" id="A0A6I4HV61"/>
<organism evidence="1 2">
    <name type="scientific">Mucilaginibacter ginkgonis</name>
    <dbReference type="NCBI Taxonomy" id="2682091"/>
    <lineage>
        <taxon>Bacteria</taxon>
        <taxon>Pseudomonadati</taxon>
        <taxon>Bacteroidota</taxon>
        <taxon>Sphingobacteriia</taxon>
        <taxon>Sphingobacteriales</taxon>
        <taxon>Sphingobacteriaceae</taxon>
        <taxon>Mucilaginibacter</taxon>
    </lineage>
</organism>